<evidence type="ECO:0000259" key="1">
    <source>
        <dbReference type="Pfam" id="PF01022"/>
    </source>
</evidence>
<protein>
    <recommendedName>
        <fullName evidence="1">HTH arsR-type domain-containing protein</fullName>
    </recommendedName>
</protein>
<dbReference type="InterPro" id="IPR001845">
    <property type="entry name" value="HTH_ArsR_DNA-bd_dom"/>
</dbReference>
<dbReference type="InterPro" id="IPR036390">
    <property type="entry name" value="WH_DNA-bd_sf"/>
</dbReference>
<dbReference type="SUPFAM" id="SSF46785">
    <property type="entry name" value="Winged helix' DNA-binding domain"/>
    <property type="match status" value="1"/>
</dbReference>
<feature type="non-terminal residue" evidence="2">
    <location>
        <position position="1"/>
    </location>
</feature>
<gene>
    <name evidence="2" type="ORF">LCGC14_2078820</name>
</gene>
<organism evidence="2">
    <name type="scientific">marine sediment metagenome</name>
    <dbReference type="NCBI Taxonomy" id="412755"/>
    <lineage>
        <taxon>unclassified sequences</taxon>
        <taxon>metagenomes</taxon>
        <taxon>ecological metagenomes</taxon>
    </lineage>
</organism>
<feature type="domain" description="HTH arsR-type" evidence="1">
    <location>
        <begin position="11"/>
        <end position="52"/>
    </location>
</feature>
<dbReference type="InterPro" id="IPR036388">
    <property type="entry name" value="WH-like_DNA-bd_sf"/>
</dbReference>
<comment type="caution">
    <text evidence="2">The sequence shown here is derived from an EMBL/GenBank/DDBJ whole genome shotgun (WGS) entry which is preliminary data.</text>
</comment>
<name>A0A0F9F3J5_9ZZZZ</name>
<dbReference type="Pfam" id="PF01022">
    <property type="entry name" value="HTH_5"/>
    <property type="match status" value="1"/>
</dbReference>
<evidence type="ECO:0000313" key="2">
    <source>
        <dbReference type="EMBL" id="KKL73051.1"/>
    </source>
</evidence>
<reference evidence="2" key="1">
    <citation type="journal article" date="2015" name="Nature">
        <title>Complex archaea that bridge the gap between prokaryotes and eukaryotes.</title>
        <authorList>
            <person name="Spang A."/>
            <person name="Saw J.H."/>
            <person name="Jorgensen S.L."/>
            <person name="Zaremba-Niedzwiedzka K."/>
            <person name="Martijn J."/>
            <person name="Lind A.E."/>
            <person name="van Eijk R."/>
            <person name="Schleper C."/>
            <person name="Guy L."/>
            <person name="Ettema T.J."/>
        </authorList>
    </citation>
    <scope>NUCLEOTIDE SEQUENCE</scope>
</reference>
<sequence>PEIGVKQKQIVRVLKAVEKGYATSTEIAALTRLSVKACSEHLAELVKSGAVEVTGTTLLSGSRRRSNVHILIR</sequence>
<dbReference type="Gene3D" id="1.10.10.10">
    <property type="entry name" value="Winged helix-like DNA-binding domain superfamily/Winged helix DNA-binding domain"/>
    <property type="match status" value="1"/>
</dbReference>
<dbReference type="GO" id="GO:0003700">
    <property type="term" value="F:DNA-binding transcription factor activity"/>
    <property type="evidence" value="ECO:0007669"/>
    <property type="project" value="InterPro"/>
</dbReference>
<dbReference type="EMBL" id="LAZR01025083">
    <property type="protein sequence ID" value="KKL73051.1"/>
    <property type="molecule type" value="Genomic_DNA"/>
</dbReference>
<dbReference type="AlphaFoldDB" id="A0A0F9F3J5"/>
<accession>A0A0F9F3J5</accession>
<proteinExistence type="predicted"/>